<proteinExistence type="predicted"/>
<dbReference type="PANTHER" id="PTHR42850:SF7">
    <property type="entry name" value="BIS(5'-NUCLEOSYL)-TETRAPHOSPHATASE PRPE [ASYMMETRICAL]"/>
    <property type="match status" value="1"/>
</dbReference>
<dbReference type="InterPro" id="IPR050126">
    <property type="entry name" value="Ap4A_hydrolase"/>
</dbReference>
<dbReference type="InterPro" id="IPR032380">
    <property type="entry name" value="PNKP_ligase_dom"/>
</dbReference>
<dbReference type="GO" id="GO:0004081">
    <property type="term" value="F:bis(5'-nucleosyl)-tetraphosphatase (asymmetrical) activity"/>
    <property type="evidence" value="ECO:0007669"/>
    <property type="project" value="UniProtKB-EC"/>
</dbReference>
<dbReference type="InterPro" id="IPR024028">
    <property type="entry name" value="PNKP_bac"/>
</dbReference>
<reference evidence="4 5" key="1">
    <citation type="submission" date="2018-11" db="EMBL/GenBank/DDBJ databases">
        <title>Gordonia insulae sp. nov., isolated from an island soil.</title>
        <authorList>
            <person name="Kim Y.S."/>
            <person name="Kim S.B."/>
        </authorList>
    </citation>
    <scope>NUCLEOTIDE SEQUENCE [LARGE SCALE GENOMIC DNA]</scope>
    <source>
        <strain evidence="4 5">MMS17-SY073</strain>
    </source>
</reference>
<dbReference type="Pfam" id="PF13671">
    <property type="entry name" value="AAA_33"/>
    <property type="match status" value="1"/>
</dbReference>
<evidence type="ECO:0000259" key="3">
    <source>
        <dbReference type="Pfam" id="PF16542"/>
    </source>
</evidence>
<dbReference type="Pfam" id="PF00149">
    <property type="entry name" value="Metallophos"/>
    <property type="match status" value="1"/>
</dbReference>
<dbReference type="GO" id="GO:0016791">
    <property type="term" value="F:phosphatase activity"/>
    <property type="evidence" value="ECO:0007669"/>
    <property type="project" value="TreeGrafter"/>
</dbReference>
<keyword evidence="4" id="KW-0378">Hydrolase</keyword>
<dbReference type="NCBIfam" id="TIGR04075">
    <property type="entry name" value="bacter_Pnkp"/>
    <property type="match status" value="1"/>
</dbReference>
<feature type="domain" description="Calcineurin-like phosphoesterase" evidence="2">
    <location>
        <begin position="193"/>
        <end position="397"/>
    </location>
</feature>
<dbReference type="SUPFAM" id="SSF56091">
    <property type="entry name" value="DNA ligase/mRNA capping enzyme, catalytic domain"/>
    <property type="match status" value="1"/>
</dbReference>
<dbReference type="Gene3D" id="3.30.470.30">
    <property type="entry name" value="DNA ligase/mRNA capping enzyme"/>
    <property type="match status" value="1"/>
</dbReference>
<dbReference type="InterPro" id="IPR029052">
    <property type="entry name" value="Metallo-depent_PP-like"/>
</dbReference>
<name>A0A3G8JIN1_9ACTN</name>
<evidence type="ECO:0000313" key="5">
    <source>
        <dbReference type="Proteomes" id="UP000271469"/>
    </source>
</evidence>
<dbReference type="EC" id="3.6.1.17" evidence="4"/>
<dbReference type="EMBL" id="CP033972">
    <property type="protein sequence ID" value="AZG44329.1"/>
    <property type="molecule type" value="Genomic_DNA"/>
</dbReference>
<dbReference type="AlphaFoldDB" id="A0A3G8JIN1"/>
<organism evidence="4 5">
    <name type="scientific">Gordonia insulae</name>
    <dbReference type="NCBI Taxonomy" id="2420509"/>
    <lineage>
        <taxon>Bacteria</taxon>
        <taxon>Bacillati</taxon>
        <taxon>Actinomycetota</taxon>
        <taxon>Actinomycetes</taxon>
        <taxon>Mycobacteriales</taxon>
        <taxon>Gordoniaceae</taxon>
        <taxon>Gordonia</taxon>
    </lineage>
</organism>
<feature type="compositionally biased region" description="Low complexity" evidence="1">
    <location>
        <begin position="854"/>
        <end position="869"/>
    </location>
</feature>
<dbReference type="Proteomes" id="UP000271469">
    <property type="component" value="Chromosome"/>
</dbReference>
<dbReference type="Gene3D" id="3.40.50.300">
    <property type="entry name" value="P-loop containing nucleotide triphosphate hydrolases"/>
    <property type="match status" value="1"/>
</dbReference>
<dbReference type="Pfam" id="PF16542">
    <property type="entry name" value="PNKP_ligase"/>
    <property type="match status" value="1"/>
</dbReference>
<dbReference type="Gene3D" id="3.60.21.10">
    <property type="match status" value="1"/>
</dbReference>
<dbReference type="InterPro" id="IPR041780">
    <property type="entry name" value="MPP_PrpE-like"/>
</dbReference>
<evidence type="ECO:0000259" key="2">
    <source>
        <dbReference type="Pfam" id="PF00149"/>
    </source>
</evidence>
<protein>
    <submittedName>
        <fullName evidence="4">Bis(5'-nucleosyl)-tetraphosphatase PrpE [asymmetrical]</fullName>
        <ecNumber evidence="4">3.6.1.17</ecNumber>
    </submittedName>
</protein>
<dbReference type="SUPFAM" id="SSF56300">
    <property type="entry name" value="Metallo-dependent phosphatases"/>
    <property type="match status" value="1"/>
</dbReference>
<gene>
    <name evidence="4" type="primary">prpE</name>
    <name evidence="4" type="ORF">D7316_00913</name>
</gene>
<evidence type="ECO:0000313" key="4">
    <source>
        <dbReference type="EMBL" id="AZG44329.1"/>
    </source>
</evidence>
<evidence type="ECO:0000256" key="1">
    <source>
        <dbReference type="SAM" id="MobiDB-lite"/>
    </source>
</evidence>
<dbReference type="InterPro" id="IPR004843">
    <property type="entry name" value="Calcineurin-like_PHP"/>
</dbReference>
<dbReference type="PANTHER" id="PTHR42850">
    <property type="entry name" value="METALLOPHOSPHOESTERASE"/>
    <property type="match status" value="1"/>
</dbReference>
<dbReference type="CDD" id="cd07423">
    <property type="entry name" value="MPP_Prp_like"/>
    <property type="match status" value="1"/>
</dbReference>
<sequence>MTTPTASHPITDDPMPIELPDLCLVVLVGVSGSGKSTFARNHFRDTEVLSSDTFRGLVADDPTDQGATADAFGALFDVAGRRLRRGLLTVVDATSVRAEDRRKLLDLAKDHDVFAVAVVLDVELDVLKRRSAARTDVDEGVVVRQHRLLRQQGKNLRKEGFRFVHRLVGAAAIDDVSVVRTRLFNDLTDQHGPFDIIGDVHGCRAELETLLRDLGWTITSSPDGAVDVLDHPEGRRAVFVGDLVDRGPDTPGVLRLVMSMVASGQAICVRGNHEEKLLRALRQRDGGRRADKPVQLTHGLAESVQQLDACPAEFRTAVIEFLDGLVSHYVLDDGRLVISHAGLAQRYHGRTSGRVRNLAMYGETTGEQDRWGYPIRVDWARDYRGDARVVYGHTPVPTAAWINNTMCLDTGCVFGGRLTALRYPEGELVDVPAGRTYWPSERPMGYGDSAADARVRAGLTLDDVVGKRTVTTRFGPPVTVREENAAAALEVMSRYAVDPRWLRYLPPTMSPAGSADPDLLEDPQSAFASYAELGVTEVICEEKHMGSRAVVVVTRDDDAARLGFGVYDGGPGAIYTRTGRPFFEPGTTGALLARIRAAAQGVFDDLGCDRLILDAELLPWNIKGEGLIRDHFASVPAAAEPELALLTSELRDAAERGLDVAEQIAVTTRRSTDVSAFADALLRYIRPGAGVDDIRIAPFELLAAGADGGHETFENRPHTWHLEIADRLAGADPELFTTTRRRVVDTGSERSRADGAAWWAEMTADGGEGMVVKPIGNLVRDARNRVVVPGLKVRGPSTCGSSTGRRISATCTGCVRETCGTSARWPCVSISSRGRRLRATVRERRCGESTNACSRSSRASPSRSIHGSE</sequence>
<feature type="region of interest" description="Disordered" evidence="1">
    <location>
        <begin position="850"/>
        <end position="869"/>
    </location>
</feature>
<keyword evidence="5" id="KW-1185">Reference proteome</keyword>
<feature type="domain" description="Polynucleotide kinase-phosphatase ligase" evidence="3">
    <location>
        <begin position="487"/>
        <end position="796"/>
    </location>
</feature>
<dbReference type="InterPro" id="IPR027417">
    <property type="entry name" value="P-loop_NTPase"/>
</dbReference>
<accession>A0A3G8JIN1</accession>
<dbReference type="KEGG" id="gom:D7316_00913"/>
<dbReference type="GO" id="GO:0005737">
    <property type="term" value="C:cytoplasm"/>
    <property type="evidence" value="ECO:0007669"/>
    <property type="project" value="TreeGrafter"/>
</dbReference>
<dbReference type="SUPFAM" id="SSF52540">
    <property type="entry name" value="P-loop containing nucleoside triphosphate hydrolases"/>
    <property type="match status" value="1"/>
</dbReference>